<accession>A0A2T6BU18</accession>
<sequence>MFLGFLAFLAFLAGLFFAIFQFRRIKGPTRKQGLLIMAGAFIVFVFAVDNSSEEPKAADEPKKQEQKKPEQVKLDLKRTITVQKDEATIKGKTEQGAKVIIYEGEIKEKKLAEPKVDDKGNFSFLAKNLEREVDNAFYIVVKKEKKESVEKYFFVHRELSKKEKVAKLKKEAEDIPYKQLKKAPDKYRGKIAKYKGQILEIHEKDGITVMRIAVTQMSSGIWNFNDALMVRYEGTIKQAEDDIVTVYGELTGNVDYTSQAGWDISIPGMEAGHVE</sequence>
<evidence type="ECO:0008006" key="3">
    <source>
        <dbReference type="Google" id="ProtNLM"/>
    </source>
</evidence>
<keyword evidence="2" id="KW-1185">Reference proteome</keyword>
<dbReference type="AlphaFoldDB" id="A0A2T6BU18"/>
<reference evidence="1 2" key="1">
    <citation type="submission" date="2018-04" db="EMBL/GenBank/DDBJ databases">
        <title>Genomic Encyclopedia of Archaeal and Bacterial Type Strains, Phase II (KMG-II): from individual species to whole genera.</title>
        <authorList>
            <person name="Goeker M."/>
        </authorList>
    </citation>
    <scope>NUCLEOTIDE SEQUENCE [LARGE SCALE GENOMIC DNA]</scope>
    <source>
        <strain evidence="1 2">DSM 45787</strain>
    </source>
</reference>
<protein>
    <recommendedName>
        <fullName evidence="3">Bacterial Ig domain-containing protein</fullName>
    </recommendedName>
</protein>
<proteinExistence type="predicted"/>
<evidence type="ECO:0000313" key="2">
    <source>
        <dbReference type="Proteomes" id="UP000244240"/>
    </source>
</evidence>
<dbReference type="Proteomes" id="UP000244240">
    <property type="component" value="Unassembled WGS sequence"/>
</dbReference>
<comment type="caution">
    <text evidence="1">The sequence shown here is derived from an EMBL/GenBank/DDBJ whole genome shotgun (WGS) entry which is preliminary data.</text>
</comment>
<gene>
    <name evidence="1" type="ORF">C8P63_11110</name>
</gene>
<organism evidence="1 2">
    <name type="scientific">Melghirimyces profundicolus</name>
    <dbReference type="NCBI Taxonomy" id="1242148"/>
    <lineage>
        <taxon>Bacteria</taxon>
        <taxon>Bacillati</taxon>
        <taxon>Bacillota</taxon>
        <taxon>Bacilli</taxon>
        <taxon>Bacillales</taxon>
        <taxon>Thermoactinomycetaceae</taxon>
        <taxon>Melghirimyces</taxon>
    </lineage>
</organism>
<dbReference type="EMBL" id="QBKR01000011">
    <property type="protein sequence ID" value="PTX59580.1"/>
    <property type="molecule type" value="Genomic_DNA"/>
</dbReference>
<evidence type="ECO:0000313" key="1">
    <source>
        <dbReference type="EMBL" id="PTX59580.1"/>
    </source>
</evidence>
<name>A0A2T6BU18_9BACL</name>